<protein>
    <recommendedName>
        <fullName evidence="2">Domain of unknown function DB domain-containing protein</fullName>
    </recommendedName>
</protein>
<evidence type="ECO:0000256" key="1">
    <source>
        <dbReference type="SAM" id="SignalP"/>
    </source>
</evidence>
<accession>A0ABD6E2S8</accession>
<feature type="signal peptide" evidence="1">
    <location>
        <begin position="1"/>
        <end position="18"/>
    </location>
</feature>
<dbReference type="PANTHER" id="PTHR46705">
    <property type="entry name" value="PROTEIN CBG09805"/>
    <property type="match status" value="1"/>
</dbReference>
<evidence type="ECO:0000313" key="3">
    <source>
        <dbReference type="EMBL" id="MFH4974099.1"/>
    </source>
</evidence>
<sequence>MHIFFAIIFVSVSKVADTCISSGVCGGGGIGTPGLGPACFPPPAPISCQPPCPPGYQCGPYGCARAQFRAHGSNTLVQMDGKPIGNEQRNPNELFMECCRRRQLPDACLSKCTFNTYTKQALLDMWSGRDACPIRASAELQFCAAQGGNHVECCRRNGVATTLAGEKCLVFCDQRPGNVTQLDVSYLSCYDRFESMKTCFWHGIISPQL</sequence>
<keyword evidence="1" id="KW-0732">Signal</keyword>
<evidence type="ECO:0000259" key="2">
    <source>
        <dbReference type="Pfam" id="PF01682"/>
    </source>
</evidence>
<reference evidence="3 4" key="1">
    <citation type="submission" date="2024-08" db="EMBL/GenBank/DDBJ databases">
        <title>Gnathostoma spinigerum genome.</title>
        <authorList>
            <person name="Gonzalez-Bertolin B."/>
            <person name="Monzon S."/>
            <person name="Zaballos A."/>
            <person name="Jimenez P."/>
            <person name="Dekumyoy P."/>
            <person name="Varona S."/>
            <person name="Cuesta I."/>
            <person name="Sumanam S."/>
            <person name="Adisakwattana P."/>
            <person name="Gasser R.B."/>
            <person name="Hernandez-Gonzalez A."/>
            <person name="Young N.D."/>
            <person name="Perteguer M.J."/>
        </authorList>
    </citation>
    <scope>NUCLEOTIDE SEQUENCE [LARGE SCALE GENOMIC DNA]</scope>
    <source>
        <strain evidence="3">AL3</strain>
        <tissue evidence="3">Liver</tissue>
    </source>
</reference>
<feature type="chain" id="PRO_5044896049" description="Domain of unknown function DB domain-containing protein" evidence="1">
    <location>
        <begin position="19"/>
        <end position="209"/>
    </location>
</feature>
<dbReference type="PANTHER" id="PTHR46705:SF4">
    <property type="entry name" value="DOMAIN OF UNKNOWN FUNCTION DB DOMAIN-CONTAINING PROTEIN"/>
    <property type="match status" value="1"/>
</dbReference>
<dbReference type="AlphaFoldDB" id="A0ABD6E2S8"/>
<dbReference type="InterPro" id="IPR002602">
    <property type="entry name" value="DB"/>
</dbReference>
<feature type="domain" description="Domain of unknown function DB" evidence="2">
    <location>
        <begin position="98"/>
        <end position="200"/>
    </location>
</feature>
<comment type="caution">
    <text evidence="3">The sequence shown here is derived from an EMBL/GenBank/DDBJ whole genome shotgun (WGS) entry which is preliminary data.</text>
</comment>
<dbReference type="EMBL" id="JBGFUD010000252">
    <property type="protein sequence ID" value="MFH4974099.1"/>
    <property type="molecule type" value="Genomic_DNA"/>
</dbReference>
<gene>
    <name evidence="3" type="ORF">AB6A40_000808</name>
</gene>
<dbReference type="Pfam" id="PF01682">
    <property type="entry name" value="DB"/>
    <property type="match status" value="1"/>
</dbReference>
<organism evidence="3 4">
    <name type="scientific">Gnathostoma spinigerum</name>
    <dbReference type="NCBI Taxonomy" id="75299"/>
    <lineage>
        <taxon>Eukaryota</taxon>
        <taxon>Metazoa</taxon>
        <taxon>Ecdysozoa</taxon>
        <taxon>Nematoda</taxon>
        <taxon>Chromadorea</taxon>
        <taxon>Rhabditida</taxon>
        <taxon>Spirurina</taxon>
        <taxon>Gnathostomatomorpha</taxon>
        <taxon>Gnathostomatoidea</taxon>
        <taxon>Gnathostomatidae</taxon>
        <taxon>Gnathostoma</taxon>
    </lineage>
</organism>
<evidence type="ECO:0000313" key="4">
    <source>
        <dbReference type="Proteomes" id="UP001608902"/>
    </source>
</evidence>
<proteinExistence type="predicted"/>
<name>A0ABD6E2S8_9BILA</name>
<dbReference type="Proteomes" id="UP001608902">
    <property type="component" value="Unassembled WGS sequence"/>
</dbReference>
<keyword evidence="4" id="KW-1185">Reference proteome</keyword>